<gene>
    <name evidence="1" type="ORF">AM593_03917</name>
</gene>
<keyword evidence="2" id="KW-1185">Reference proteome</keyword>
<sequence length="85" mass="10052">MDYFRAREISIILVREMFTVPSTIDITGFLKLFQQDGNPAATKLSPVRKRHPSRSFRLQNSSDIQKSSWPDCHYMPHFDIYLYKI</sequence>
<reference evidence="1 2" key="1">
    <citation type="journal article" date="2016" name="PLoS ONE">
        <title>A First Insight into the Genome of the Filter-Feeder Mussel Mytilus galloprovincialis.</title>
        <authorList>
            <person name="Murgarella M."/>
            <person name="Puiu D."/>
            <person name="Novoa B."/>
            <person name="Figueras A."/>
            <person name="Posada D."/>
            <person name="Canchaya C."/>
        </authorList>
    </citation>
    <scope>NUCLEOTIDE SEQUENCE [LARGE SCALE GENOMIC DNA]</scope>
    <source>
        <tissue evidence="1">Muscle</tissue>
    </source>
</reference>
<protein>
    <submittedName>
        <fullName evidence="1">Uncharacterized protein</fullName>
    </submittedName>
</protein>
<dbReference type="AlphaFoldDB" id="A0A3L5TRK6"/>
<feature type="non-terminal residue" evidence="1">
    <location>
        <position position="1"/>
    </location>
</feature>
<organism evidence="1 2">
    <name type="scientific">Mytilus galloprovincialis</name>
    <name type="common">Mediterranean mussel</name>
    <dbReference type="NCBI Taxonomy" id="29158"/>
    <lineage>
        <taxon>Eukaryota</taxon>
        <taxon>Metazoa</taxon>
        <taxon>Spiralia</taxon>
        <taxon>Lophotrochozoa</taxon>
        <taxon>Mollusca</taxon>
        <taxon>Bivalvia</taxon>
        <taxon>Autobranchia</taxon>
        <taxon>Pteriomorphia</taxon>
        <taxon>Mytilida</taxon>
        <taxon>Mytiloidea</taxon>
        <taxon>Mytilidae</taxon>
        <taxon>Mytilinae</taxon>
        <taxon>Mytilus</taxon>
    </lineage>
</organism>
<evidence type="ECO:0000313" key="2">
    <source>
        <dbReference type="Proteomes" id="UP000266721"/>
    </source>
</evidence>
<proteinExistence type="predicted"/>
<dbReference type="EMBL" id="KV588879">
    <property type="protein sequence ID" value="OPL21760.1"/>
    <property type="molecule type" value="Genomic_DNA"/>
</dbReference>
<comment type="caution">
    <text evidence="1">The sequence shown here is derived from an EMBL/GenBank/DDBJ whole genome shotgun (WGS) entry which is preliminary data.</text>
</comment>
<evidence type="ECO:0000313" key="1">
    <source>
        <dbReference type="EMBL" id="OPL21760.1"/>
    </source>
</evidence>
<accession>A0A3L5TRK6</accession>
<dbReference type="Proteomes" id="UP000266721">
    <property type="component" value="Unassembled WGS sequence"/>
</dbReference>
<name>A0A3L5TRK6_MYTGA</name>